<feature type="domain" description="Polypeptide-transport-associated ShlB-type" evidence="5">
    <location>
        <begin position="96"/>
        <end position="159"/>
    </location>
</feature>
<comment type="caution">
    <text evidence="6">The sequence shown here is derived from an EMBL/GenBank/DDBJ whole genome shotgun (WGS) entry which is preliminary data.</text>
</comment>
<dbReference type="InterPro" id="IPR013686">
    <property type="entry name" value="Polypept-transport_assoc_ShlB"/>
</dbReference>
<gene>
    <name evidence="6" type="ORF">AA106556_1433</name>
</gene>
<dbReference type="Proteomes" id="UP001062443">
    <property type="component" value="Unassembled WGS sequence"/>
</dbReference>
<dbReference type="Pfam" id="PF03865">
    <property type="entry name" value="ShlB"/>
    <property type="match status" value="1"/>
</dbReference>
<evidence type="ECO:0000259" key="5">
    <source>
        <dbReference type="Pfam" id="PF08479"/>
    </source>
</evidence>
<proteinExistence type="predicted"/>
<name>A0ABQ0QJU0_9PROT</name>
<protein>
    <submittedName>
        <fullName evidence="6">Hemolysin activation/secretion protein</fullName>
    </submittedName>
</protein>
<keyword evidence="1" id="KW-0472">Membrane</keyword>
<dbReference type="EMBL" id="BAQB01000022">
    <property type="protein sequence ID" value="GBR47396.1"/>
    <property type="molecule type" value="Genomic_DNA"/>
</dbReference>
<keyword evidence="3" id="KW-0998">Cell outer membrane</keyword>
<dbReference type="PANTHER" id="PTHR34597">
    <property type="entry name" value="SLR1661 PROTEIN"/>
    <property type="match status" value="1"/>
</dbReference>
<feature type="domain" description="Haemolysin activator HlyB C-terminal" evidence="4">
    <location>
        <begin position="221"/>
        <end position="530"/>
    </location>
</feature>
<sequence length="592" mass="63733">MIKLRFQYFLMVATALSVSVPEVGHAQAYQRLAPKALPKTPSKNVIVAPPAEAAPLPSSDASILAELKGLVFVAHAEAVQANGVTNAGGIVAQDLPFLHAADFYHEAQSFLGKPVSIAKLNVIAKSVSNFYAQHGRPFVYVSIPPQNISTGIVQMVVTEYRLGEIKVTGNRWFSSSLLSGESGLKAGEVLSLPQIQSGLDRLNANAFRTVNALFAPGAVPGTTDLTLKTQDRLPLHVYGSYDNAGVPNLGSSEWALGGSWGNVAGLDQTLSYQFTHSVSDLYSGHAISWMAPLPWKDRVQVFGSYSYEHPQYGAYGSYFTQAGHSGQASIRYIHDLPTLNFGHDLKLTHDVQIGYDFKTTDNSLEFGGVHVFGSSAEVNQFPIIYDGVMTDHYGRTSFSNTLVFSPGGLTGGNHKANFQTLVPGASTSYVYDTFSLARTTWLPAGLSWLLQAQGQVASSNLMYSNQLALGGLYSARGYATDTALGSQGVSVTNELRLPAFSFFGHKDSALKDQEQVGVFYDYGHVLQRHTIPQAVNEADLSSVGLDVNSTVGRYVSLTFNMGWRLHGVPALREMNGFGGKGGFGNFIVTVGY</sequence>
<evidence type="ECO:0000256" key="1">
    <source>
        <dbReference type="ARBA" id="ARBA00022452"/>
    </source>
</evidence>
<accession>A0ABQ0QJU0</accession>
<keyword evidence="7" id="KW-1185">Reference proteome</keyword>
<dbReference type="InterPro" id="IPR005565">
    <property type="entry name" value="Hemolysn_activator_HlyB_C"/>
</dbReference>
<evidence type="ECO:0000313" key="7">
    <source>
        <dbReference type="Proteomes" id="UP001062443"/>
    </source>
</evidence>
<keyword evidence="2" id="KW-0812">Transmembrane</keyword>
<dbReference type="Pfam" id="PF08479">
    <property type="entry name" value="POTRA_2"/>
    <property type="match status" value="1"/>
</dbReference>
<evidence type="ECO:0000313" key="6">
    <source>
        <dbReference type="EMBL" id="GBR47396.1"/>
    </source>
</evidence>
<dbReference type="InterPro" id="IPR051544">
    <property type="entry name" value="TPS_OM_transporter"/>
</dbReference>
<keyword evidence="1" id="KW-1134">Transmembrane beta strand</keyword>
<dbReference type="Gene3D" id="2.40.160.50">
    <property type="entry name" value="membrane protein fhac: a member of the omp85/tpsb transporter family"/>
    <property type="match status" value="1"/>
</dbReference>
<evidence type="ECO:0000256" key="2">
    <source>
        <dbReference type="ARBA" id="ARBA00022692"/>
    </source>
</evidence>
<reference evidence="6" key="1">
    <citation type="submission" date="2013-04" db="EMBL/GenBank/DDBJ databases">
        <title>The genome sequencing project of 58 acetic acid bacteria.</title>
        <authorList>
            <person name="Okamoto-Kainuma A."/>
            <person name="Ishikawa M."/>
            <person name="Umino S."/>
            <person name="Koizumi Y."/>
            <person name="Shiwa Y."/>
            <person name="Yoshikawa H."/>
            <person name="Matsutani M."/>
            <person name="Matsushita K."/>
        </authorList>
    </citation>
    <scope>NUCLEOTIDE SEQUENCE</scope>
    <source>
        <strain evidence="6">NBRC 106556</strain>
    </source>
</reference>
<organism evidence="6 7">
    <name type="scientific">Neokomagataea tanensis NBRC 106556</name>
    <dbReference type="NCBI Taxonomy" id="1223519"/>
    <lineage>
        <taxon>Bacteria</taxon>
        <taxon>Pseudomonadati</taxon>
        <taxon>Pseudomonadota</taxon>
        <taxon>Alphaproteobacteria</taxon>
        <taxon>Acetobacterales</taxon>
        <taxon>Acetobacteraceae</taxon>
        <taxon>Neokomagataea</taxon>
    </lineage>
</organism>
<evidence type="ECO:0000256" key="3">
    <source>
        <dbReference type="ARBA" id="ARBA00023237"/>
    </source>
</evidence>
<evidence type="ECO:0000259" key="4">
    <source>
        <dbReference type="Pfam" id="PF03865"/>
    </source>
</evidence>
<dbReference type="PANTHER" id="PTHR34597:SF1">
    <property type="entry name" value="HEME_HEMOPEXIN TRANSPORTER PROTEIN HUXB"/>
    <property type="match status" value="1"/>
</dbReference>
<dbReference type="RefSeq" id="WP_068168456.1">
    <property type="nucleotide sequence ID" value="NZ_BAQB01000022.1"/>
</dbReference>
<dbReference type="Gene3D" id="3.10.20.310">
    <property type="entry name" value="membrane protein fhac"/>
    <property type="match status" value="1"/>
</dbReference>